<keyword evidence="2" id="KW-1185">Reference proteome</keyword>
<dbReference type="EMBL" id="JARQZJ010000061">
    <property type="protein sequence ID" value="KAK9879368.1"/>
    <property type="molecule type" value="Genomic_DNA"/>
</dbReference>
<proteinExistence type="predicted"/>
<evidence type="ECO:0000313" key="2">
    <source>
        <dbReference type="Proteomes" id="UP001431783"/>
    </source>
</evidence>
<accession>A0AAW1U9N2</accession>
<comment type="caution">
    <text evidence="1">The sequence shown here is derived from an EMBL/GenBank/DDBJ whole genome shotgun (WGS) entry which is preliminary data.</text>
</comment>
<dbReference type="AlphaFoldDB" id="A0AAW1U9N2"/>
<evidence type="ECO:0000313" key="1">
    <source>
        <dbReference type="EMBL" id="KAK9879368.1"/>
    </source>
</evidence>
<sequence length="141" mass="16300">MKRKIFILKSLNKFQSHQGPVEIEIDIFPVKNNLVPIDEWCLSSYCPEVDKRSIFPFRYRSADGGPMSEKRPPQISLLLIPALLQEFARAKITNSTLDIVPLTTSGENWFFRKAICLNKSVSYEVQTLRVKIEKKRNTVDE</sequence>
<gene>
    <name evidence="1" type="ORF">WA026_004216</name>
</gene>
<reference evidence="1 2" key="1">
    <citation type="submission" date="2023-03" db="EMBL/GenBank/DDBJ databases">
        <title>Genome insight into feeding habits of ladybird beetles.</title>
        <authorList>
            <person name="Li H.-S."/>
            <person name="Huang Y.-H."/>
            <person name="Pang H."/>
        </authorList>
    </citation>
    <scope>NUCLEOTIDE SEQUENCE [LARGE SCALE GENOMIC DNA]</scope>
    <source>
        <strain evidence="1">SYSU_2023b</strain>
        <tissue evidence="1">Whole body</tissue>
    </source>
</reference>
<organism evidence="1 2">
    <name type="scientific">Henosepilachna vigintioctopunctata</name>
    <dbReference type="NCBI Taxonomy" id="420089"/>
    <lineage>
        <taxon>Eukaryota</taxon>
        <taxon>Metazoa</taxon>
        <taxon>Ecdysozoa</taxon>
        <taxon>Arthropoda</taxon>
        <taxon>Hexapoda</taxon>
        <taxon>Insecta</taxon>
        <taxon>Pterygota</taxon>
        <taxon>Neoptera</taxon>
        <taxon>Endopterygota</taxon>
        <taxon>Coleoptera</taxon>
        <taxon>Polyphaga</taxon>
        <taxon>Cucujiformia</taxon>
        <taxon>Coccinelloidea</taxon>
        <taxon>Coccinellidae</taxon>
        <taxon>Epilachninae</taxon>
        <taxon>Epilachnini</taxon>
        <taxon>Henosepilachna</taxon>
    </lineage>
</organism>
<dbReference type="Proteomes" id="UP001431783">
    <property type="component" value="Unassembled WGS sequence"/>
</dbReference>
<name>A0AAW1U9N2_9CUCU</name>
<protein>
    <submittedName>
        <fullName evidence="1">Uncharacterized protein</fullName>
    </submittedName>
</protein>